<keyword evidence="2" id="KW-1185">Reference proteome</keyword>
<feature type="compositionally biased region" description="Low complexity" evidence="1">
    <location>
        <begin position="227"/>
        <end position="243"/>
    </location>
</feature>
<proteinExistence type="predicted"/>
<dbReference type="PANTHER" id="PTHR34193">
    <property type="entry name" value="OS11G0199801 PROTEIN"/>
    <property type="match status" value="1"/>
</dbReference>
<dbReference type="OrthoDB" id="776574at2759"/>
<dbReference type="Proteomes" id="UP000515151">
    <property type="component" value="Chromosome 8"/>
</dbReference>
<evidence type="ECO:0000313" key="2">
    <source>
        <dbReference type="Proteomes" id="UP000515151"/>
    </source>
</evidence>
<feature type="compositionally biased region" description="Polar residues" evidence="1">
    <location>
        <begin position="182"/>
        <end position="191"/>
    </location>
</feature>
<accession>A0A6P8BM98</accession>
<name>A0A6P8BM98_PUNGR</name>
<protein>
    <submittedName>
        <fullName evidence="3">Uncharacterized protein LOC116187010</fullName>
    </submittedName>
</protein>
<dbReference type="GeneID" id="116187010"/>
<gene>
    <name evidence="3" type="primary">LOC116187010</name>
</gene>
<feature type="compositionally biased region" description="Polar residues" evidence="1">
    <location>
        <begin position="128"/>
        <end position="137"/>
    </location>
</feature>
<feature type="compositionally biased region" description="Polar residues" evidence="1">
    <location>
        <begin position="38"/>
        <end position="52"/>
    </location>
</feature>
<dbReference type="RefSeq" id="XP_031371442.1">
    <property type="nucleotide sequence ID" value="XM_031515582.1"/>
</dbReference>
<reference evidence="2" key="1">
    <citation type="journal article" date="2020" name="Plant Biotechnol. J.">
        <title>The pomegranate (Punica granatum L.) draft genome dissects genetic divergence between soft- and hard-seeded cultivars.</title>
        <authorList>
            <person name="Luo X."/>
            <person name="Li H."/>
            <person name="Wu Z."/>
            <person name="Yao W."/>
            <person name="Zhao P."/>
            <person name="Cao D."/>
            <person name="Yu H."/>
            <person name="Li K."/>
            <person name="Poudel K."/>
            <person name="Zhao D."/>
            <person name="Zhang F."/>
            <person name="Xia X."/>
            <person name="Chen L."/>
            <person name="Wang Q."/>
            <person name="Jing D."/>
            <person name="Cao S."/>
        </authorList>
    </citation>
    <scope>NUCLEOTIDE SEQUENCE [LARGE SCALE GENOMIC DNA]</scope>
    <source>
        <strain evidence="2">cv. Tunisia</strain>
    </source>
</reference>
<evidence type="ECO:0000256" key="1">
    <source>
        <dbReference type="SAM" id="MobiDB-lite"/>
    </source>
</evidence>
<feature type="compositionally biased region" description="Basic and acidic residues" evidence="1">
    <location>
        <begin position="100"/>
        <end position="121"/>
    </location>
</feature>
<feature type="region of interest" description="Disordered" evidence="1">
    <location>
        <begin position="173"/>
        <end position="205"/>
    </location>
</feature>
<feature type="compositionally biased region" description="Basic and acidic residues" evidence="1">
    <location>
        <begin position="244"/>
        <end position="253"/>
    </location>
</feature>
<dbReference type="AlphaFoldDB" id="A0A6P8BM98"/>
<organism evidence="2 3">
    <name type="scientific">Punica granatum</name>
    <name type="common">Pomegranate</name>
    <dbReference type="NCBI Taxonomy" id="22663"/>
    <lineage>
        <taxon>Eukaryota</taxon>
        <taxon>Viridiplantae</taxon>
        <taxon>Streptophyta</taxon>
        <taxon>Embryophyta</taxon>
        <taxon>Tracheophyta</taxon>
        <taxon>Spermatophyta</taxon>
        <taxon>Magnoliopsida</taxon>
        <taxon>eudicotyledons</taxon>
        <taxon>Gunneridae</taxon>
        <taxon>Pentapetalae</taxon>
        <taxon>rosids</taxon>
        <taxon>malvids</taxon>
        <taxon>Myrtales</taxon>
        <taxon>Lythraceae</taxon>
        <taxon>Punica</taxon>
    </lineage>
</organism>
<reference evidence="3" key="2">
    <citation type="submission" date="2025-08" db="UniProtKB">
        <authorList>
            <consortium name="RefSeq"/>
        </authorList>
    </citation>
    <scope>IDENTIFICATION</scope>
    <source>
        <tissue evidence="3">Leaf</tissue>
    </source>
</reference>
<evidence type="ECO:0000313" key="3">
    <source>
        <dbReference type="RefSeq" id="XP_031371442.1"/>
    </source>
</evidence>
<dbReference type="PANTHER" id="PTHR34193:SF1">
    <property type="entry name" value="EXPRESSED PROTEIN"/>
    <property type="match status" value="1"/>
</dbReference>
<feature type="region of interest" description="Disordered" evidence="1">
    <location>
        <begin position="222"/>
        <end position="255"/>
    </location>
</feature>
<sequence length="271" mass="29732">MDFGSGSRKTAKSYAAYGTQDGTGFTKFGNEPRANGERSGTFTPPLWKSTSPPTGPEDCHDQYRSLSPTSRTQLIAQGQMELMEKIRSMPESYYELSLRDIVEDSKKSQEDGASRERRNDGPDEENMMSRSGSWNKRQNSRKSYLDANANMVRSGSIDNGGFLLKMVFPASSLVSKQKRKNSSSTATSGSLKMSPRPALSDGPVKGLDKEWWKKFSASGKVEHGIVDGDSGSMKSSGSSSSNSKNDRNGREEANVGCWSFFRKKKGASPKK</sequence>
<feature type="region of interest" description="Disordered" evidence="1">
    <location>
        <begin position="1"/>
        <end position="70"/>
    </location>
</feature>
<feature type="region of interest" description="Disordered" evidence="1">
    <location>
        <begin position="100"/>
        <end position="141"/>
    </location>
</feature>